<keyword evidence="8" id="KW-0175">Coiled coil</keyword>
<evidence type="ECO:0000313" key="12">
    <source>
        <dbReference type="Proteomes" id="UP000077202"/>
    </source>
</evidence>
<evidence type="ECO:0000259" key="10">
    <source>
        <dbReference type="Pfam" id="PF04696"/>
    </source>
</evidence>
<name>A0A176VJN5_MARPO</name>
<evidence type="ECO:0000256" key="4">
    <source>
        <dbReference type="ARBA" id="ARBA00023015"/>
    </source>
</evidence>
<feature type="compositionally biased region" description="Acidic residues" evidence="9">
    <location>
        <begin position="475"/>
        <end position="484"/>
    </location>
</feature>
<dbReference type="EMBL" id="LVLJ01003603">
    <property type="protein sequence ID" value="OAE20531.1"/>
    <property type="molecule type" value="Genomic_DNA"/>
</dbReference>
<keyword evidence="12" id="KW-1185">Reference proteome</keyword>
<evidence type="ECO:0000256" key="2">
    <source>
        <dbReference type="ARBA" id="ARBA00010386"/>
    </source>
</evidence>
<evidence type="ECO:0000256" key="7">
    <source>
        <dbReference type="ARBA" id="ARBA00023242"/>
    </source>
</evidence>
<evidence type="ECO:0000313" key="11">
    <source>
        <dbReference type="EMBL" id="OAE20531.1"/>
    </source>
</evidence>
<keyword evidence="6" id="KW-0508">mRNA splicing</keyword>
<evidence type="ECO:0000256" key="1">
    <source>
        <dbReference type="ARBA" id="ARBA00004123"/>
    </source>
</evidence>
<feature type="region of interest" description="Disordered" evidence="9">
    <location>
        <begin position="201"/>
        <end position="245"/>
    </location>
</feature>
<comment type="similarity">
    <text evidence="2">Belongs to the pinin family.</text>
</comment>
<dbReference type="PANTHER" id="PTHR12707:SF0">
    <property type="entry name" value="PININ"/>
    <property type="match status" value="1"/>
</dbReference>
<comment type="caution">
    <text evidence="11">The sequence shown here is derived from an EMBL/GenBank/DDBJ whole genome shotgun (WGS) entry which is preliminary data.</text>
</comment>
<keyword evidence="3" id="KW-0507">mRNA processing</keyword>
<keyword evidence="5" id="KW-0804">Transcription</keyword>
<evidence type="ECO:0000256" key="9">
    <source>
        <dbReference type="SAM" id="MobiDB-lite"/>
    </source>
</evidence>
<feature type="domain" description="Pinin/SDK/MemA protein" evidence="10">
    <location>
        <begin position="279"/>
        <end position="382"/>
    </location>
</feature>
<comment type="subcellular location">
    <subcellularLocation>
        <location evidence="1">Nucleus</location>
    </subcellularLocation>
</comment>
<dbReference type="InterPro" id="IPR006786">
    <property type="entry name" value="Pinin_SDK_MemA"/>
</dbReference>
<feature type="compositionally biased region" description="Basic and acidic residues" evidence="9">
    <location>
        <begin position="17"/>
        <end position="43"/>
    </location>
</feature>
<dbReference type="AlphaFoldDB" id="A0A176VJN5"/>
<accession>A0A176VJN5</accession>
<feature type="coiled-coil region" evidence="8">
    <location>
        <begin position="108"/>
        <end position="135"/>
    </location>
</feature>
<feature type="compositionally biased region" description="Acidic residues" evidence="9">
    <location>
        <begin position="435"/>
        <end position="444"/>
    </location>
</feature>
<feature type="region of interest" description="Disordered" evidence="9">
    <location>
        <begin position="421"/>
        <end position="529"/>
    </location>
</feature>
<feature type="region of interest" description="Disordered" evidence="9">
    <location>
        <begin position="1"/>
        <end position="48"/>
    </location>
</feature>
<feature type="compositionally biased region" description="Basic and acidic residues" evidence="9">
    <location>
        <begin position="207"/>
        <end position="234"/>
    </location>
</feature>
<dbReference type="GO" id="GO:0071013">
    <property type="term" value="C:catalytic step 2 spliceosome"/>
    <property type="evidence" value="ECO:0007669"/>
    <property type="project" value="TreeGrafter"/>
</dbReference>
<dbReference type="Pfam" id="PF04696">
    <property type="entry name" value="Pinin_SDK_memA"/>
    <property type="match status" value="1"/>
</dbReference>
<sequence length="529" mass="59641">MRRETEAIGRKSRNPKTWREWRLGERESERQGGRREEGRKEGEGAGAGRLVDLRNGSVCRGHAHDMIAKAVHIALDFVGLSFLNRGGGRLWTRIRGPSGAPMEGTMVDVIVEKSADDLRREIDELNRQQRELTERLRDPRGLRKRIPLGAGARGAGLGVGSQRVAGRGGAQRGAVRRGDAIDPEEQPLTKKRLLSAVVKVEGDDDGTEAHKNEEEPLEEKHAEALEEAEDDRKRQLPRLNTNGRRDFRGVRERGFADHDNQAAEPLPRVIPKIDDPNVAKRNRRMFGALLGTLEAEQRAQEESERLRQQEREQLAGKRKRDLVLRARIAAKSEEKQLELLFIQWTDHQTQLCSFLRTKAEPNIFYMPAKFSDETEKLLQARKEELVEWKSKRRAELTEYQKQATAEHLARVESEIEKWQAGTHTHNNDVTGSVAEETEEMEGTGDDERSHGRHGWKKGRVSVASDNVEDHREGILEEAEEGEADGESHDALLKENSEGEDTVDTKDGVDGGALKDVMGYGSGDDEMDER</sequence>
<dbReference type="PANTHER" id="PTHR12707">
    <property type="entry name" value="PINN"/>
    <property type="match status" value="1"/>
</dbReference>
<evidence type="ECO:0000256" key="8">
    <source>
        <dbReference type="SAM" id="Coils"/>
    </source>
</evidence>
<feature type="compositionally biased region" description="Basic residues" evidence="9">
    <location>
        <begin position="450"/>
        <end position="459"/>
    </location>
</feature>
<protein>
    <recommendedName>
        <fullName evidence="10">Pinin/SDK/MemA protein domain-containing protein</fullName>
    </recommendedName>
</protein>
<feature type="region of interest" description="Disordered" evidence="9">
    <location>
        <begin position="157"/>
        <end position="188"/>
    </location>
</feature>
<proteinExistence type="inferred from homology"/>
<organism evidence="11 12">
    <name type="scientific">Marchantia polymorpha subsp. ruderalis</name>
    <dbReference type="NCBI Taxonomy" id="1480154"/>
    <lineage>
        <taxon>Eukaryota</taxon>
        <taxon>Viridiplantae</taxon>
        <taxon>Streptophyta</taxon>
        <taxon>Embryophyta</taxon>
        <taxon>Marchantiophyta</taxon>
        <taxon>Marchantiopsida</taxon>
        <taxon>Marchantiidae</taxon>
        <taxon>Marchantiales</taxon>
        <taxon>Marchantiaceae</taxon>
        <taxon>Marchantia</taxon>
    </lineage>
</organism>
<keyword evidence="4" id="KW-0805">Transcription regulation</keyword>
<dbReference type="Proteomes" id="UP000077202">
    <property type="component" value="Unassembled WGS sequence"/>
</dbReference>
<dbReference type="InterPro" id="IPR039853">
    <property type="entry name" value="Pinin"/>
</dbReference>
<dbReference type="GO" id="GO:0006397">
    <property type="term" value="P:mRNA processing"/>
    <property type="evidence" value="ECO:0007669"/>
    <property type="project" value="UniProtKB-KW"/>
</dbReference>
<reference evidence="11" key="1">
    <citation type="submission" date="2016-03" db="EMBL/GenBank/DDBJ databases">
        <title>Mechanisms controlling the formation of the plant cell surface in tip-growing cells are functionally conserved among land plants.</title>
        <authorList>
            <person name="Honkanen S."/>
            <person name="Jones V.A."/>
            <person name="Morieri G."/>
            <person name="Champion C."/>
            <person name="Hetherington A.J."/>
            <person name="Kelly S."/>
            <person name="Saint-Marcoux D."/>
            <person name="Proust H."/>
            <person name="Prescott H."/>
            <person name="Dolan L."/>
        </authorList>
    </citation>
    <scope>NUCLEOTIDE SEQUENCE [LARGE SCALE GENOMIC DNA]</scope>
    <source>
        <tissue evidence="11">Whole gametophyte</tissue>
    </source>
</reference>
<evidence type="ECO:0000256" key="6">
    <source>
        <dbReference type="ARBA" id="ARBA00023187"/>
    </source>
</evidence>
<feature type="compositionally biased region" description="Polar residues" evidence="9">
    <location>
        <begin position="421"/>
        <end position="430"/>
    </location>
</feature>
<evidence type="ECO:0000256" key="3">
    <source>
        <dbReference type="ARBA" id="ARBA00022664"/>
    </source>
</evidence>
<gene>
    <name evidence="11" type="ORF">AXG93_948s1390</name>
</gene>
<feature type="compositionally biased region" description="Basic and acidic residues" evidence="9">
    <location>
        <begin position="485"/>
        <end position="508"/>
    </location>
</feature>
<keyword evidence="7" id="KW-0539">Nucleus</keyword>
<dbReference type="GO" id="GO:0008380">
    <property type="term" value="P:RNA splicing"/>
    <property type="evidence" value="ECO:0007669"/>
    <property type="project" value="UniProtKB-KW"/>
</dbReference>
<evidence type="ECO:0000256" key="5">
    <source>
        <dbReference type="ARBA" id="ARBA00023163"/>
    </source>
</evidence>